<evidence type="ECO:0000256" key="1">
    <source>
        <dbReference type="ARBA" id="ARBA00009986"/>
    </source>
</evidence>
<feature type="domain" description="Aldehyde dehydrogenase" evidence="5">
    <location>
        <begin position="19"/>
        <end position="477"/>
    </location>
</feature>
<keyword evidence="2 4" id="KW-0560">Oxidoreductase</keyword>
<dbReference type="PANTHER" id="PTHR43353">
    <property type="entry name" value="SUCCINATE-SEMIALDEHYDE DEHYDROGENASE, MITOCHONDRIAL"/>
    <property type="match status" value="1"/>
</dbReference>
<dbReference type="PANTHER" id="PTHR43353:SF5">
    <property type="entry name" value="SUCCINATE-SEMIALDEHYDE DEHYDROGENASE, MITOCHONDRIAL"/>
    <property type="match status" value="1"/>
</dbReference>
<dbReference type="SUPFAM" id="SSF53720">
    <property type="entry name" value="ALDH-like"/>
    <property type="match status" value="1"/>
</dbReference>
<dbReference type="InterPro" id="IPR029510">
    <property type="entry name" value="Ald_DH_CS_GLU"/>
</dbReference>
<dbReference type="InterPro" id="IPR016162">
    <property type="entry name" value="Ald_DH_N"/>
</dbReference>
<dbReference type="RefSeq" id="WP_156732990.1">
    <property type="nucleotide sequence ID" value="NZ_CP045008.1"/>
</dbReference>
<dbReference type="NCBIfam" id="TIGR01780">
    <property type="entry name" value="SSADH"/>
    <property type="match status" value="1"/>
</dbReference>
<evidence type="ECO:0000256" key="3">
    <source>
        <dbReference type="PROSITE-ProRule" id="PRU10007"/>
    </source>
</evidence>
<dbReference type="EMBL" id="CP047340">
    <property type="protein sequence ID" value="QIF91281.1"/>
    <property type="molecule type" value="Genomic_DNA"/>
</dbReference>
<gene>
    <name evidence="6" type="ORF">GTH23_15140</name>
</gene>
<dbReference type="Gene3D" id="3.40.605.10">
    <property type="entry name" value="Aldehyde Dehydrogenase, Chain A, domain 1"/>
    <property type="match status" value="1"/>
</dbReference>
<evidence type="ECO:0000313" key="7">
    <source>
        <dbReference type="Proteomes" id="UP000501338"/>
    </source>
</evidence>
<dbReference type="PROSITE" id="PS00070">
    <property type="entry name" value="ALDEHYDE_DEHYDR_CYS"/>
    <property type="match status" value="1"/>
</dbReference>
<evidence type="ECO:0000313" key="6">
    <source>
        <dbReference type="EMBL" id="QIF91281.1"/>
    </source>
</evidence>
<proteinExistence type="inferred from homology"/>
<accession>A0ABX6JU98</accession>
<dbReference type="Pfam" id="PF00171">
    <property type="entry name" value="Aldedh"/>
    <property type="match status" value="1"/>
</dbReference>
<name>A0ABX6JU98_9GAMM</name>
<dbReference type="GO" id="GO:0016491">
    <property type="term" value="F:oxidoreductase activity"/>
    <property type="evidence" value="ECO:0007669"/>
    <property type="project" value="UniProtKB-KW"/>
</dbReference>
<evidence type="ECO:0000256" key="2">
    <source>
        <dbReference type="ARBA" id="ARBA00023002"/>
    </source>
</evidence>
<keyword evidence="7" id="KW-1185">Reference proteome</keyword>
<protein>
    <submittedName>
        <fullName evidence="6">Succinate-semialdehyde dehydrogenase</fullName>
        <ecNumber evidence="6">1.2.1.-</ecNumber>
    </submittedName>
</protein>
<dbReference type="InterPro" id="IPR016163">
    <property type="entry name" value="Ald_DH_C"/>
</dbReference>
<dbReference type="InterPro" id="IPR016160">
    <property type="entry name" value="Ald_DH_CS_CYS"/>
</dbReference>
<dbReference type="Proteomes" id="UP000501338">
    <property type="component" value="Chromosome"/>
</dbReference>
<comment type="similarity">
    <text evidence="1 4">Belongs to the aldehyde dehydrogenase family.</text>
</comment>
<sequence>MKITTNPYFREQGYIDGLWCNAKNNETVDVVDPATGILLGTVPNMATQEAIMAVDAAQKALPKWRALTAHQRGALLQNWFRLITENKRKLAELMTFEQGKPVAEAEGEIAYAASFIEWFAEQGKRTNGEIIPSPSADKRLMVIKQGIGVCAAITPWNFPAAMITRKAAPALAAGCTMVIKPANETPYTALALAELADQAGIPAGVINIVTGDAIKIGEVFTSDNRVRKLSFTGSTGVGRLLMRQCSDSVKKVSLELGGNAPFIVFNDADIDKAVEGAMGAKFRNAGQTCVCANRFYIHKDIYQQFSERFVAAVKKLKVGNGFEEGVTIGPLINRKAVEKSQSLLDDTLKRGATLLCGGESDQAGENFFQPTVVGNVPADSHILEEEIFGPVAPLVIFENEDEVVHLANNTIYGLAAYFYSENSQRIWRVAENLEYGMVGINTGLISNEVAPFGGIKQSGLGREGSEHGIEDYMEMKYLCQGL</sequence>
<dbReference type="CDD" id="cd07103">
    <property type="entry name" value="ALDH_F5_SSADH_GabD"/>
    <property type="match status" value="1"/>
</dbReference>
<dbReference type="Gene3D" id="3.40.309.10">
    <property type="entry name" value="Aldehyde Dehydrogenase, Chain A, domain 2"/>
    <property type="match status" value="1"/>
</dbReference>
<dbReference type="PROSITE" id="PS00687">
    <property type="entry name" value="ALDEHYDE_DEHYDR_GLU"/>
    <property type="match status" value="1"/>
</dbReference>
<dbReference type="InterPro" id="IPR050740">
    <property type="entry name" value="Aldehyde_DH_Superfamily"/>
</dbReference>
<dbReference type="InterPro" id="IPR010102">
    <property type="entry name" value="Succ_semiAld_DH"/>
</dbReference>
<reference evidence="6 7" key="1">
    <citation type="submission" date="2020-01" db="EMBL/GenBank/DDBJ databases">
        <title>The genomic epidemiology of tigecycline resistance gene tet(X) variants in a swine farm in China.</title>
        <authorList>
            <person name="Peng K."/>
            <person name="Li R."/>
        </authorList>
    </citation>
    <scope>NUCLEOTIDE SEQUENCE [LARGE SCALE GENOMIC DNA]</scope>
    <source>
        <strain evidence="6 7">ZF1</strain>
    </source>
</reference>
<dbReference type="InterPro" id="IPR016161">
    <property type="entry name" value="Ald_DH/histidinol_DH"/>
</dbReference>
<dbReference type="InterPro" id="IPR015590">
    <property type="entry name" value="Aldehyde_DH_dom"/>
</dbReference>
<feature type="active site" evidence="3">
    <location>
        <position position="255"/>
    </location>
</feature>
<dbReference type="EC" id="1.2.1.-" evidence="6"/>
<evidence type="ECO:0000259" key="5">
    <source>
        <dbReference type="Pfam" id="PF00171"/>
    </source>
</evidence>
<organism evidence="6 7">
    <name type="scientific">Proteus terrae subsp. cibarius</name>
    <dbReference type="NCBI Taxonomy" id="626774"/>
    <lineage>
        <taxon>Bacteria</taxon>
        <taxon>Pseudomonadati</taxon>
        <taxon>Pseudomonadota</taxon>
        <taxon>Gammaproteobacteria</taxon>
        <taxon>Enterobacterales</taxon>
        <taxon>Morganellaceae</taxon>
        <taxon>Proteus</taxon>
    </lineage>
</organism>
<evidence type="ECO:0000256" key="4">
    <source>
        <dbReference type="RuleBase" id="RU003345"/>
    </source>
</evidence>